<evidence type="ECO:0000256" key="9">
    <source>
        <dbReference type="RuleBase" id="RU368033"/>
    </source>
</evidence>
<evidence type="ECO:0000256" key="4">
    <source>
        <dbReference type="ARBA" id="ARBA00022692"/>
    </source>
</evidence>
<dbReference type="GeneID" id="106460176"/>
<comment type="subcellular location">
    <subcellularLocation>
        <location evidence="1 9">Endoplasmic reticulum membrane</location>
        <topology evidence="1 9">Multi-pass membrane protein</topology>
    </subcellularLocation>
</comment>
<evidence type="ECO:0000256" key="5">
    <source>
        <dbReference type="ARBA" id="ARBA00022824"/>
    </source>
</evidence>
<evidence type="ECO:0000256" key="8">
    <source>
        <dbReference type="ARBA" id="ARBA00045608"/>
    </source>
</evidence>
<name>A0ABM1B5N0_LIMPO</name>
<evidence type="ECO:0000256" key="6">
    <source>
        <dbReference type="ARBA" id="ARBA00022989"/>
    </source>
</evidence>
<evidence type="ECO:0000256" key="1">
    <source>
        <dbReference type="ARBA" id="ARBA00004477"/>
    </source>
</evidence>
<keyword evidence="7 9" id="KW-0472">Membrane</keyword>
<evidence type="ECO:0000256" key="7">
    <source>
        <dbReference type="ARBA" id="ARBA00023136"/>
    </source>
</evidence>
<keyword evidence="5 9" id="KW-0256">Endoplasmic reticulum</keyword>
<keyword evidence="6 9" id="KW-1133">Transmembrane helix</keyword>
<organism evidence="11 12">
    <name type="scientific">Limulus polyphemus</name>
    <name type="common">Atlantic horseshoe crab</name>
    <dbReference type="NCBI Taxonomy" id="6850"/>
    <lineage>
        <taxon>Eukaryota</taxon>
        <taxon>Metazoa</taxon>
        <taxon>Ecdysozoa</taxon>
        <taxon>Arthropoda</taxon>
        <taxon>Chelicerata</taxon>
        <taxon>Merostomata</taxon>
        <taxon>Xiphosura</taxon>
        <taxon>Limulidae</taxon>
        <taxon>Limulus</taxon>
    </lineage>
</organism>
<reference evidence="12" key="1">
    <citation type="submission" date="2025-08" db="UniProtKB">
        <authorList>
            <consortium name="RefSeq"/>
        </authorList>
    </citation>
    <scope>IDENTIFICATION</scope>
    <source>
        <tissue evidence="12">Muscle</tissue>
    </source>
</reference>
<feature type="transmembrane region" description="Helical" evidence="9">
    <location>
        <begin position="90"/>
        <end position="112"/>
    </location>
</feature>
<keyword evidence="4 9" id="KW-0812">Transmembrane</keyword>
<sequence length="203" mass="23009">MASKKVDSTGDSTSSKVEDEKPIKVDKWDGSAVKNALDDAVKKVFTEKYKYVENHWLMDGRLIICTVAVGAAMFALLWDYLHPFPESRPILIFCVLSYFVLMGVLTLYTTFLEKGIFLIALMKDPAGVDPDNTWTASSSLKRFDDTYHLVLEFTDAKTKSTRDVKLSKSISCWFDENGTLLFDLFEPEVCKLHNSLLAEKKNK</sequence>
<protein>
    <recommendedName>
        <fullName evidence="3 9">Signal peptidase complex subunit 2</fullName>
    </recommendedName>
</protein>
<comment type="similarity">
    <text evidence="2 9">Belongs to the SPCS2 family.</text>
</comment>
<dbReference type="PANTHER" id="PTHR13085">
    <property type="entry name" value="MICROSOMAL SIGNAL PEPTIDASE 25 KDA SUBUNIT"/>
    <property type="match status" value="1"/>
</dbReference>
<evidence type="ECO:0000313" key="12">
    <source>
        <dbReference type="RefSeq" id="XP_013775320.1"/>
    </source>
</evidence>
<dbReference type="Pfam" id="PF06703">
    <property type="entry name" value="SPC25"/>
    <property type="match status" value="1"/>
</dbReference>
<accession>A0ABM1B5N0</accession>
<keyword evidence="11" id="KW-1185">Reference proteome</keyword>
<evidence type="ECO:0000256" key="10">
    <source>
        <dbReference type="SAM" id="MobiDB-lite"/>
    </source>
</evidence>
<evidence type="ECO:0000313" key="11">
    <source>
        <dbReference type="Proteomes" id="UP000694941"/>
    </source>
</evidence>
<evidence type="ECO:0000256" key="3">
    <source>
        <dbReference type="ARBA" id="ARBA00017057"/>
    </source>
</evidence>
<dbReference type="Proteomes" id="UP000694941">
    <property type="component" value="Unplaced"/>
</dbReference>
<dbReference type="PANTHER" id="PTHR13085:SF0">
    <property type="entry name" value="SIGNAL PEPTIDASE COMPLEX SUBUNIT 2"/>
    <property type="match status" value="1"/>
</dbReference>
<dbReference type="RefSeq" id="XP_013775320.1">
    <property type="nucleotide sequence ID" value="XM_013919866.2"/>
</dbReference>
<proteinExistence type="inferred from homology"/>
<feature type="region of interest" description="Disordered" evidence="10">
    <location>
        <begin position="1"/>
        <end position="20"/>
    </location>
</feature>
<feature type="transmembrane region" description="Helical" evidence="9">
    <location>
        <begin position="60"/>
        <end position="78"/>
    </location>
</feature>
<evidence type="ECO:0000256" key="2">
    <source>
        <dbReference type="ARBA" id="ARBA00007324"/>
    </source>
</evidence>
<comment type="function">
    <text evidence="8 9">Component of the signal peptidase complex (SPC) which catalyzes the cleavage of N-terminal signal sequences from nascent proteins as they are translocated into the lumen of the endoplasmic reticulum. Enhances the enzymatic activity of SPC and facilitates the interactions between different components of the translocation site.</text>
</comment>
<gene>
    <name evidence="12" type="primary">LOC106460176</name>
</gene>
<dbReference type="InterPro" id="IPR009582">
    <property type="entry name" value="Spc2/SPCS2"/>
</dbReference>